<dbReference type="OrthoDB" id="4411287at2"/>
<dbReference type="Pfam" id="PF13399">
    <property type="entry name" value="LytR_C"/>
    <property type="match status" value="1"/>
</dbReference>
<evidence type="ECO:0000313" key="4">
    <source>
        <dbReference type="EMBL" id="RIX33476.1"/>
    </source>
</evidence>
<feature type="domain" description="LytR/CpsA/Psr regulator C-terminal" evidence="3">
    <location>
        <begin position="142"/>
        <end position="240"/>
    </location>
</feature>
<keyword evidence="2" id="KW-0812">Transmembrane</keyword>
<feature type="region of interest" description="Disordered" evidence="1">
    <location>
        <begin position="74"/>
        <end position="134"/>
    </location>
</feature>
<evidence type="ECO:0000256" key="2">
    <source>
        <dbReference type="SAM" id="Phobius"/>
    </source>
</evidence>
<dbReference type="Proteomes" id="UP000285278">
    <property type="component" value="Unassembled WGS sequence"/>
</dbReference>
<protein>
    <submittedName>
        <fullName evidence="4">LytR family transcriptional regulator</fullName>
    </submittedName>
</protein>
<keyword evidence="2" id="KW-0472">Membrane</keyword>
<dbReference type="Gene3D" id="3.30.70.2390">
    <property type="match status" value="1"/>
</dbReference>
<reference evidence="4 5" key="1">
    <citation type="submission" date="2018-09" db="EMBL/GenBank/DDBJ databases">
        <title>Optimization and identification of Corynebacterium falsenii FN1-14 from fish paste.</title>
        <authorList>
            <person name="Daroonpunt R."/>
            <person name="Tanasupawat S."/>
        </authorList>
    </citation>
    <scope>NUCLEOTIDE SEQUENCE [LARGE SCALE GENOMIC DNA]</scope>
    <source>
        <strain evidence="4 5">FN1-14</strain>
    </source>
</reference>
<feature type="compositionally biased region" description="Low complexity" evidence="1">
    <location>
        <begin position="116"/>
        <end position="129"/>
    </location>
</feature>
<proteinExistence type="predicted"/>
<dbReference type="EMBL" id="QXJK01000015">
    <property type="protein sequence ID" value="RIX33476.1"/>
    <property type="molecule type" value="Genomic_DNA"/>
</dbReference>
<gene>
    <name evidence="4" type="ORF">D3M95_10420</name>
</gene>
<dbReference type="AlphaFoldDB" id="A0A418Q4Z3"/>
<sequence>MTESHRPRHSLDDDYNDGYENGYDEAFTFDEPAGDRQPQAEEPKGLPLRGLAMILLAVAIILIGWGGYSLMSGDDDSGSDSTTAQEASTPGNSLAPATTDQSTAPAPQDPNASQEGQAQPAPQDQAGNAGAQGGVDKKNAYITVLNNSRVQGLAGDVAGKLGRDQWQKTGVGNLPDQSGTFPTSVVLYPKGDAQAKANAEAVARDLGLKAEERTPETDQAIAGARMLEGPPPAGVIVVTTNDMPR</sequence>
<evidence type="ECO:0000259" key="3">
    <source>
        <dbReference type="Pfam" id="PF13399"/>
    </source>
</evidence>
<keyword evidence="5" id="KW-1185">Reference proteome</keyword>
<feature type="compositionally biased region" description="Polar residues" evidence="1">
    <location>
        <begin position="82"/>
        <end position="115"/>
    </location>
</feature>
<keyword evidence="2" id="KW-1133">Transmembrane helix</keyword>
<name>A0A418Q4Z3_9CORY</name>
<dbReference type="InterPro" id="IPR027381">
    <property type="entry name" value="LytR/CpsA/Psr_C"/>
</dbReference>
<dbReference type="STRING" id="1451189.CFAL_01625"/>
<comment type="caution">
    <text evidence="4">The sequence shown here is derived from an EMBL/GenBank/DDBJ whole genome shotgun (WGS) entry which is preliminary data.</text>
</comment>
<dbReference type="RefSeq" id="WP_119665286.1">
    <property type="nucleotide sequence ID" value="NZ_QXJK01000015.1"/>
</dbReference>
<evidence type="ECO:0000313" key="5">
    <source>
        <dbReference type="Proteomes" id="UP000285278"/>
    </source>
</evidence>
<evidence type="ECO:0000256" key="1">
    <source>
        <dbReference type="SAM" id="MobiDB-lite"/>
    </source>
</evidence>
<accession>A0A418Q4Z3</accession>
<feature type="transmembrane region" description="Helical" evidence="2">
    <location>
        <begin position="46"/>
        <end position="68"/>
    </location>
</feature>
<organism evidence="4 5">
    <name type="scientific">Corynebacterium falsenii</name>
    <dbReference type="NCBI Taxonomy" id="108486"/>
    <lineage>
        <taxon>Bacteria</taxon>
        <taxon>Bacillati</taxon>
        <taxon>Actinomycetota</taxon>
        <taxon>Actinomycetes</taxon>
        <taxon>Mycobacteriales</taxon>
        <taxon>Corynebacteriaceae</taxon>
        <taxon>Corynebacterium</taxon>
    </lineage>
</organism>
<feature type="region of interest" description="Disordered" evidence="1">
    <location>
        <begin position="226"/>
        <end position="245"/>
    </location>
</feature>
<feature type="region of interest" description="Disordered" evidence="1">
    <location>
        <begin position="1"/>
        <end position="43"/>
    </location>
</feature>